<dbReference type="EMBL" id="ABIC01000032">
    <property type="protein sequence ID" value="EDP99772.1"/>
    <property type="molecule type" value="Genomic_DNA"/>
</dbReference>
<protein>
    <submittedName>
        <fullName evidence="1">Uncharacterized protein</fullName>
    </submittedName>
</protein>
<proteinExistence type="predicted"/>
<name>A9EI60_9GAMM</name>
<dbReference type="Proteomes" id="UP000005839">
    <property type="component" value="Unassembled WGS sequence"/>
</dbReference>
<dbReference type="AlphaFoldDB" id="A9EI60"/>
<evidence type="ECO:0000313" key="1">
    <source>
        <dbReference type="EMBL" id="EDP99772.1"/>
    </source>
</evidence>
<dbReference type="STRING" id="314608.KT99_14149"/>
<keyword evidence="2" id="KW-1185">Reference proteome</keyword>
<evidence type="ECO:0000313" key="2">
    <source>
        <dbReference type="Proteomes" id="UP000005839"/>
    </source>
</evidence>
<gene>
    <name evidence="1" type="ORF">KT99_14149</name>
</gene>
<accession>A9EI60</accession>
<reference evidence="1 2" key="1">
    <citation type="submission" date="2007-10" db="EMBL/GenBank/DDBJ databases">
        <authorList>
            <person name="Yayanos A."/>
            <person name="Ferriera S."/>
            <person name="Johnson J."/>
            <person name="Kravitz S."/>
            <person name="Halpern A."/>
            <person name="Remington K."/>
            <person name="Beeson K."/>
            <person name="Tran B."/>
            <person name="Rogers Y.-H."/>
            <person name="Friedman R."/>
            <person name="Venter J.C."/>
        </authorList>
    </citation>
    <scope>NUCLEOTIDE SEQUENCE [LARGE SCALE GENOMIC DNA]</scope>
    <source>
        <strain evidence="1 2">KT99</strain>
    </source>
</reference>
<sequence>MDGARCRLVAAVSQPCLPPIESNIYADSSSFAQPLRLIIIQFKKSTKITKASKINNKQQIMMTTKTKI</sequence>
<comment type="caution">
    <text evidence="1">The sequence shown here is derived from an EMBL/GenBank/DDBJ whole genome shotgun (WGS) entry which is preliminary data.</text>
</comment>
<organism evidence="1 2">
    <name type="scientific">Shewanella benthica KT99</name>
    <dbReference type="NCBI Taxonomy" id="314608"/>
    <lineage>
        <taxon>Bacteria</taxon>
        <taxon>Pseudomonadati</taxon>
        <taxon>Pseudomonadota</taxon>
        <taxon>Gammaproteobacteria</taxon>
        <taxon>Alteromonadales</taxon>
        <taxon>Shewanellaceae</taxon>
        <taxon>Shewanella</taxon>
    </lineage>
</organism>